<feature type="region of interest" description="Disordered" evidence="4">
    <location>
        <begin position="246"/>
        <end position="373"/>
    </location>
</feature>
<keyword evidence="9" id="KW-1185">Reference proteome</keyword>
<evidence type="ECO:0000313" key="9">
    <source>
        <dbReference type="Proteomes" id="UP001302367"/>
    </source>
</evidence>
<dbReference type="SUPFAM" id="SSF57850">
    <property type="entry name" value="RING/U-box"/>
    <property type="match status" value="1"/>
</dbReference>
<feature type="compositionally biased region" description="Basic and acidic residues" evidence="4">
    <location>
        <begin position="425"/>
        <end position="435"/>
    </location>
</feature>
<evidence type="ECO:0008006" key="10">
    <source>
        <dbReference type="Google" id="ProtNLM"/>
    </source>
</evidence>
<feature type="domain" description="C3H1-type" evidence="7">
    <location>
        <begin position="205"/>
        <end position="232"/>
    </location>
</feature>
<accession>A0ABZ0NBG5</accession>
<dbReference type="RefSeq" id="XP_065458187.1">
    <property type="nucleotide sequence ID" value="XM_065602115.1"/>
</dbReference>
<feature type="compositionally biased region" description="Basic and acidic residues" evidence="4">
    <location>
        <begin position="847"/>
        <end position="856"/>
    </location>
</feature>
<feature type="compositionally biased region" description="Low complexity" evidence="4">
    <location>
        <begin position="1118"/>
        <end position="1135"/>
    </location>
</feature>
<keyword evidence="2" id="KW-0862">Zinc</keyword>
<evidence type="ECO:0000256" key="1">
    <source>
        <dbReference type="PROSITE-ProRule" id="PRU00176"/>
    </source>
</evidence>
<dbReference type="Gene3D" id="3.30.70.330">
    <property type="match status" value="1"/>
</dbReference>
<dbReference type="GeneID" id="35425235"/>
<dbReference type="PROSITE" id="PS50102">
    <property type="entry name" value="RRM"/>
    <property type="match status" value="1"/>
</dbReference>
<feature type="compositionally biased region" description="Polar residues" evidence="4">
    <location>
        <begin position="920"/>
        <end position="929"/>
    </location>
</feature>
<feature type="compositionally biased region" description="Low complexity" evidence="4">
    <location>
        <begin position="321"/>
        <end position="332"/>
    </location>
</feature>
<dbReference type="InterPro" id="IPR000504">
    <property type="entry name" value="RRM_dom"/>
</dbReference>
<dbReference type="SUPFAM" id="SSF54928">
    <property type="entry name" value="RNA-binding domain, RBD"/>
    <property type="match status" value="1"/>
</dbReference>
<feature type="coiled-coil region" evidence="3">
    <location>
        <begin position="1408"/>
        <end position="1438"/>
    </location>
</feature>
<organism evidence="8 9">
    <name type="scientific">Cercospora beticola</name>
    <name type="common">Sugarbeet leaf spot fungus</name>
    <dbReference type="NCBI Taxonomy" id="122368"/>
    <lineage>
        <taxon>Eukaryota</taxon>
        <taxon>Fungi</taxon>
        <taxon>Dikarya</taxon>
        <taxon>Ascomycota</taxon>
        <taxon>Pezizomycotina</taxon>
        <taxon>Dothideomycetes</taxon>
        <taxon>Dothideomycetidae</taxon>
        <taxon>Mycosphaerellales</taxon>
        <taxon>Mycosphaerellaceae</taxon>
        <taxon>Cercospora</taxon>
    </lineage>
</organism>
<feature type="region of interest" description="Disordered" evidence="4">
    <location>
        <begin position="820"/>
        <end position="971"/>
    </location>
</feature>
<dbReference type="PANTHER" id="PTHR12603:SF0">
    <property type="entry name" value="CCR4-NOT TRANSCRIPTION COMPLEX SUBUNIT 4"/>
    <property type="match status" value="1"/>
</dbReference>
<keyword evidence="2" id="KW-0479">Metal-binding</keyword>
<reference evidence="8 9" key="1">
    <citation type="submission" date="2023-09" db="EMBL/GenBank/DDBJ databases">
        <title>Complete-Gapless Cercospora beticola genome.</title>
        <authorList>
            <person name="Wyatt N.A."/>
            <person name="Spanner R.E."/>
            <person name="Bolton M.D."/>
        </authorList>
    </citation>
    <scope>NUCLEOTIDE SEQUENCE [LARGE SCALE GENOMIC DNA]</scope>
    <source>
        <strain evidence="8">Cb09-40</strain>
    </source>
</reference>
<keyword evidence="3" id="KW-0175">Coiled coil</keyword>
<dbReference type="PROSITE" id="PS50089">
    <property type="entry name" value="ZF_RING_2"/>
    <property type="match status" value="1"/>
</dbReference>
<dbReference type="Gene3D" id="3.30.40.10">
    <property type="entry name" value="Zinc/RING finger domain, C3HC4 (zinc finger)"/>
    <property type="match status" value="1"/>
</dbReference>
<keyword evidence="1" id="KW-0694">RNA-binding</keyword>
<dbReference type="PROSITE" id="PS50103">
    <property type="entry name" value="ZF_C3H1"/>
    <property type="match status" value="1"/>
</dbReference>
<evidence type="ECO:0000313" key="8">
    <source>
        <dbReference type="EMBL" id="WPA96864.1"/>
    </source>
</evidence>
<dbReference type="PANTHER" id="PTHR12603">
    <property type="entry name" value="CCR4-NOT TRANSCRIPTION COMPLEX RELATED"/>
    <property type="match status" value="1"/>
</dbReference>
<feature type="compositionally biased region" description="Basic and acidic residues" evidence="4">
    <location>
        <begin position="871"/>
        <end position="903"/>
    </location>
</feature>
<dbReference type="InterPro" id="IPR000571">
    <property type="entry name" value="Znf_CCCH"/>
</dbReference>
<feature type="region of interest" description="Disordered" evidence="4">
    <location>
        <begin position="668"/>
        <end position="784"/>
    </location>
</feature>
<evidence type="ECO:0000256" key="3">
    <source>
        <dbReference type="SAM" id="Coils"/>
    </source>
</evidence>
<dbReference type="CDD" id="cd12438">
    <property type="entry name" value="RRM_CNOT4"/>
    <property type="match status" value="1"/>
</dbReference>
<feature type="compositionally biased region" description="Pro residues" evidence="4">
    <location>
        <begin position="1168"/>
        <end position="1180"/>
    </location>
</feature>
<feature type="compositionally biased region" description="Low complexity" evidence="4">
    <location>
        <begin position="264"/>
        <end position="277"/>
    </location>
</feature>
<dbReference type="Pfam" id="PF14570">
    <property type="entry name" value="zf-RING_4"/>
    <property type="match status" value="1"/>
</dbReference>
<dbReference type="InterPro" id="IPR035979">
    <property type="entry name" value="RBD_domain_sf"/>
</dbReference>
<dbReference type="Proteomes" id="UP001302367">
    <property type="component" value="Chromosome 1"/>
</dbReference>
<feature type="compositionally biased region" description="Basic and acidic residues" evidence="4">
    <location>
        <begin position="1065"/>
        <end position="1083"/>
    </location>
</feature>
<dbReference type="Pfam" id="PF00076">
    <property type="entry name" value="RRM_1"/>
    <property type="match status" value="1"/>
</dbReference>
<keyword evidence="2" id="KW-0863">Zinc-finger</keyword>
<gene>
    <name evidence="8" type="ORF">RHO25_001472</name>
</gene>
<feature type="compositionally biased region" description="Polar residues" evidence="4">
    <location>
        <begin position="936"/>
        <end position="953"/>
    </location>
</feature>
<dbReference type="InterPro" id="IPR001841">
    <property type="entry name" value="Znf_RING"/>
</dbReference>
<dbReference type="EMBL" id="CP134184">
    <property type="protein sequence ID" value="WPA96864.1"/>
    <property type="molecule type" value="Genomic_DNA"/>
</dbReference>
<feature type="compositionally biased region" description="Polar residues" evidence="4">
    <location>
        <begin position="1020"/>
        <end position="1043"/>
    </location>
</feature>
<feature type="compositionally biased region" description="Low complexity" evidence="4">
    <location>
        <begin position="767"/>
        <end position="783"/>
    </location>
</feature>
<feature type="zinc finger region" description="C3H1-type" evidence="2">
    <location>
        <begin position="205"/>
        <end position="232"/>
    </location>
</feature>
<feature type="region of interest" description="Disordered" evidence="4">
    <location>
        <begin position="1006"/>
        <end position="1182"/>
    </location>
</feature>
<dbReference type="InterPro" id="IPR003954">
    <property type="entry name" value="RRM_euk-type"/>
</dbReference>
<sequence>MSRSLQDQFIDDDEEETCPLCVEEFDLTDKGFRPCPCGYQICQFCYHNVKTNMNGLCPACRRPYNDADIEYKVITPEETAAHKARQAQKQKKTQQALQKEKQKAEADNLSRKHLAGMRVVQKNLVYVTGLSPTSQEDQLLQTLRGDQYFGQYGKIIKIVVSKAKDPSHPHSVGVYVTYERKEDAASCITAVDGSKNGDRTLRAQFGTTKYCSAYLRGENCTNRNCMFLHEPGEANESYSRADLSALNAGSSQQGSGRPPPPQSQQPVASAAPPMVQQGSSDQHPSSPALDRPALPSTASWASKLPQSSRAESRSTSGTQESPAPAASTPATTHPEVAQEQDSTSPPIEASADSSVPAPDLPISHPEIRPRPQVSPIDTLFKNFSLDDFKLVWSSTCLSEADRNMIVNFPLLFDEHGGAKRRLRRQREEERQRIEQETQGFQHAAVEQDDNPEMSGSLQLGGEPEERHSSTQMQGAIHPPGQDANTDPRYQYAGAATSSPGASDRGLTPQQHQQMLLQTLKPNAPGTFMNNPTQQSTYNAPSFPQQSANNSQLGHQRNVSRYSFANEAAPTATSVKAVANPKLMNQQSAMMPPTGGNHFGTQHQTPHGQFYTSNVQGPPPGLKTTGTPPVSGNLTFGQGHGFATGGLQYGAGSTRNQQDNYYRDLLRGNEAASGRGDPKRGGMIDVSDPGASHLLQSRMHQGASGFGGDENFPPLRPPTRQVSLDESRRSTPPIPPGFEGHILESRRSTPSIPPGLAKPTALPDLEGSVSRPTSRPSSRMSVRRQTSQILPALPLWPATPHRISTPSKLENHQAVDAALVHETPTKVPKTASASDLKVATSTEPVAADEDRSRDAAKSGEAAPTQDLDQVLEDPKAEVKSASPIKDEAEESKLQRQIADRGETTRRKHPGKLDISAAVNKNDPTTTSMSLNADAPNAQKSQPMPSSAGGSTTMATKPAAAEGPMASPAIRTAPRTLRVVQTPKAEVPSSSLPSAPSMAAIVAAHKLPSRKPSVASIGLPGTPSSEQVSMSDNISLASTSQSRANSPPPAASKVGSAPVRAKTKSQQKKERQERAKALEEEKSKGGETITSPPAEPVVEAIQSRKKKTKKEKEVRPKPKTVPTATTTDTTPTASRTPSPRRKTTTEASVPPEAAASDAKSSTPVAAQPQAPHPTSVPSPPVTPTLTPAQLIAELKASAPQIQKCIDSLFRVSNSRDFKAHQNVSHKDLLNNWQTDLKFNLNKNDVEALLTGKVPAVYYGGEEQGRAFDRGMIAPSGANLRALTKELETRFLELERALREMPEESRFRPSKPQNDLKLPAIDLETVKRQYENGSGRGPSVMEQMVQDGATLKKGAFLVDEASKYINEFVMPPVTPPPSAASMQARAQHPAVPAGPTAAAAAAAAEQNVPSADVAERQLREAQKYAEERENALRKVIKKNKKLLGL</sequence>
<evidence type="ECO:0000259" key="5">
    <source>
        <dbReference type="PROSITE" id="PS50089"/>
    </source>
</evidence>
<dbReference type="InterPro" id="IPR013083">
    <property type="entry name" value="Znf_RING/FYVE/PHD"/>
</dbReference>
<dbReference type="SMART" id="SM00361">
    <property type="entry name" value="RRM_1"/>
    <property type="match status" value="1"/>
</dbReference>
<dbReference type="InterPro" id="IPR039780">
    <property type="entry name" value="Mot2"/>
</dbReference>
<protein>
    <recommendedName>
        <fullName evidence="10">General negative regulator of transcription subunit 4</fullName>
    </recommendedName>
</protein>
<evidence type="ECO:0000259" key="7">
    <source>
        <dbReference type="PROSITE" id="PS50103"/>
    </source>
</evidence>
<dbReference type="InterPro" id="IPR034261">
    <property type="entry name" value="CNOT4_RRM"/>
</dbReference>
<evidence type="ECO:0000256" key="2">
    <source>
        <dbReference type="PROSITE-ProRule" id="PRU00723"/>
    </source>
</evidence>
<feature type="compositionally biased region" description="Polar residues" evidence="4">
    <location>
        <begin position="296"/>
        <end position="320"/>
    </location>
</feature>
<feature type="compositionally biased region" description="Polar residues" evidence="4">
    <location>
        <begin position="507"/>
        <end position="520"/>
    </location>
</feature>
<feature type="region of interest" description="Disordered" evidence="4">
    <location>
        <begin position="84"/>
        <end position="107"/>
    </location>
</feature>
<dbReference type="CDD" id="cd16618">
    <property type="entry name" value="mRING-HC-C4C4_CNOT4"/>
    <property type="match status" value="1"/>
</dbReference>
<evidence type="ECO:0000259" key="6">
    <source>
        <dbReference type="PROSITE" id="PS50102"/>
    </source>
</evidence>
<name>A0ABZ0NBG5_CERBT</name>
<evidence type="ECO:0000256" key="4">
    <source>
        <dbReference type="SAM" id="MobiDB-lite"/>
    </source>
</evidence>
<dbReference type="InterPro" id="IPR039515">
    <property type="entry name" value="NOT4_mRING-HC-C4C4"/>
</dbReference>
<feature type="domain" description="RRM" evidence="6">
    <location>
        <begin position="123"/>
        <end position="208"/>
    </location>
</feature>
<proteinExistence type="predicted"/>
<feature type="domain" description="RING-type" evidence="5">
    <location>
        <begin position="18"/>
        <end position="61"/>
    </location>
</feature>
<feature type="compositionally biased region" description="Basic and acidic residues" evidence="4">
    <location>
        <begin position="98"/>
        <end position="107"/>
    </location>
</feature>
<dbReference type="InterPro" id="IPR012677">
    <property type="entry name" value="Nucleotide-bd_a/b_plait_sf"/>
</dbReference>
<feature type="compositionally biased region" description="Polar residues" evidence="4">
    <location>
        <begin position="527"/>
        <end position="550"/>
    </location>
</feature>
<feature type="region of interest" description="Disordered" evidence="4">
    <location>
        <begin position="422"/>
        <end position="550"/>
    </location>
</feature>